<reference evidence="4" key="1">
    <citation type="submission" date="2016-10" db="EMBL/GenBank/DDBJ databases">
        <authorList>
            <person name="Varghese N."/>
            <person name="Submissions S."/>
        </authorList>
    </citation>
    <scope>NUCLEOTIDE SEQUENCE [LARGE SCALE GENOMIC DNA]</scope>
    <source>
        <strain evidence="4">DSM 7165</strain>
    </source>
</reference>
<dbReference type="EMBL" id="FNYH01000006">
    <property type="protein sequence ID" value="SEI63305.1"/>
    <property type="molecule type" value="Genomic_DNA"/>
</dbReference>
<evidence type="ECO:0000256" key="1">
    <source>
        <dbReference type="SAM" id="SignalP"/>
    </source>
</evidence>
<dbReference type="AlphaFoldDB" id="A0A1H6SHQ4"/>
<gene>
    <name evidence="3" type="ORF">SAMN05421831_10613</name>
</gene>
<dbReference type="Proteomes" id="UP000242999">
    <property type="component" value="Unassembled WGS sequence"/>
</dbReference>
<proteinExistence type="predicted"/>
<protein>
    <recommendedName>
        <fullName evidence="2">DUF4124 domain-containing protein</fullName>
    </recommendedName>
</protein>
<accession>A0A1H6SHQ4</accession>
<name>A0A1H6SHQ4_9GAMM</name>
<dbReference type="InterPro" id="IPR025392">
    <property type="entry name" value="DUF4124"/>
</dbReference>
<feature type="chain" id="PRO_5017467033" description="DUF4124 domain-containing protein" evidence="1">
    <location>
        <begin position="32"/>
        <end position="344"/>
    </location>
</feature>
<evidence type="ECO:0000259" key="2">
    <source>
        <dbReference type="Pfam" id="PF13511"/>
    </source>
</evidence>
<feature type="signal peptide" evidence="1">
    <location>
        <begin position="1"/>
        <end position="31"/>
    </location>
</feature>
<feature type="domain" description="DUF4124" evidence="2">
    <location>
        <begin position="62"/>
        <end position="91"/>
    </location>
</feature>
<sequence>MQGRLKQGLTPWFAACFFVCAGAMLATEALANESTAPKLPGLMKETESHDFECVPLPPRVTVQGQMYKWRNAQGQWVYSDQPPDDPRRESQILNAKHHGLALDLSLRIHGESGVSFLRDQIQADTQQLANLLARYLPQHSFPAIRLNIQIFSDQDLYQQYLQEQAPQLNPQAIGFYSLRTHEAVVMRQNRAEDTLRILRHEVVHLLMASLFGPTPHWLNEGLAENLEVLDLQAQLKLLAPSVHHYQRVQQQGIAWPLAEFVTFASPEWAQLSAPDLYAQAWALVRYLLEPTQEHHLRALFKTLWAQRCQPFDSLAWWQQTTDLQHFEREWQAWLDAGLPKKLRF</sequence>
<dbReference type="RefSeq" id="WP_093309344.1">
    <property type="nucleotide sequence ID" value="NZ_FNYH01000006.1"/>
</dbReference>
<keyword evidence="4" id="KW-1185">Reference proteome</keyword>
<dbReference type="STRING" id="64971.SAMN05421831_10613"/>
<evidence type="ECO:0000313" key="3">
    <source>
        <dbReference type="EMBL" id="SEI63305.1"/>
    </source>
</evidence>
<organism evidence="3 4">
    <name type="scientific">Allopseudospirillum japonicum</name>
    <dbReference type="NCBI Taxonomy" id="64971"/>
    <lineage>
        <taxon>Bacteria</taxon>
        <taxon>Pseudomonadati</taxon>
        <taxon>Pseudomonadota</taxon>
        <taxon>Gammaproteobacteria</taxon>
        <taxon>Oceanospirillales</taxon>
        <taxon>Oceanospirillaceae</taxon>
        <taxon>Allopseudospirillum</taxon>
    </lineage>
</organism>
<evidence type="ECO:0000313" key="4">
    <source>
        <dbReference type="Proteomes" id="UP000242999"/>
    </source>
</evidence>
<dbReference type="Pfam" id="PF13511">
    <property type="entry name" value="DUF4124"/>
    <property type="match status" value="1"/>
</dbReference>
<keyword evidence="1" id="KW-0732">Signal</keyword>
<dbReference type="OrthoDB" id="256673at2"/>